<dbReference type="AlphaFoldDB" id="A0A0E9U7V4"/>
<protein>
    <submittedName>
        <fullName evidence="1">Uncharacterized protein</fullName>
    </submittedName>
</protein>
<reference evidence="1" key="1">
    <citation type="submission" date="2014-11" db="EMBL/GenBank/DDBJ databases">
        <authorList>
            <person name="Amaro Gonzalez C."/>
        </authorList>
    </citation>
    <scope>NUCLEOTIDE SEQUENCE</scope>
</reference>
<name>A0A0E9U7V4_ANGAN</name>
<accession>A0A0E9U7V4</accession>
<dbReference type="EMBL" id="GBXM01046775">
    <property type="protein sequence ID" value="JAH61802.1"/>
    <property type="molecule type" value="Transcribed_RNA"/>
</dbReference>
<reference evidence="1" key="2">
    <citation type="journal article" date="2015" name="Fish Shellfish Immunol.">
        <title>Early steps in the European eel (Anguilla anguilla)-Vibrio vulnificus interaction in the gills: Role of the RtxA13 toxin.</title>
        <authorList>
            <person name="Callol A."/>
            <person name="Pajuelo D."/>
            <person name="Ebbesson L."/>
            <person name="Teles M."/>
            <person name="MacKenzie S."/>
            <person name="Amaro C."/>
        </authorList>
    </citation>
    <scope>NUCLEOTIDE SEQUENCE</scope>
</reference>
<proteinExistence type="predicted"/>
<evidence type="ECO:0000313" key="1">
    <source>
        <dbReference type="EMBL" id="JAH61802.1"/>
    </source>
</evidence>
<sequence>MQFVWAISVLDSRRESLATMLE</sequence>
<organism evidence="1">
    <name type="scientific">Anguilla anguilla</name>
    <name type="common">European freshwater eel</name>
    <name type="synonym">Muraena anguilla</name>
    <dbReference type="NCBI Taxonomy" id="7936"/>
    <lineage>
        <taxon>Eukaryota</taxon>
        <taxon>Metazoa</taxon>
        <taxon>Chordata</taxon>
        <taxon>Craniata</taxon>
        <taxon>Vertebrata</taxon>
        <taxon>Euteleostomi</taxon>
        <taxon>Actinopterygii</taxon>
        <taxon>Neopterygii</taxon>
        <taxon>Teleostei</taxon>
        <taxon>Anguilliformes</taxon>
        <taxon>Anguillidae</taxon>
        <taxon>Anguilla</taxon>
    </lineage>
</organism>